<gene>
    <name evidence="1" type="ORF">ACFSSA_09235</name>
</gene>
<organism evidence="1 2">
    <name type="scientific">Luteolibacter algae</name>
    <dbReference type="NCBI Taxonomy" id="454151"/>
    <lineage>
        <taxon>Bacteria</taxon>
        <taxon>Pseudomonadati</taxon>
        <taxon>Verrucomicrobiota</taxon>
        <taxon>Verrucomicrobiia</taxon>
        <taxon>Verrucomicrobiales</taxon>
        <taxon>Verrucomicrobiaceae</taxon>
        <taxon>Luteolibacter</taxon>
    </lineage>
</organism>
<keyword evidence="2" id="KW-1185">Reference proteome</keyword>
<name>A0ABW5D6Z6_9BACT</name>
<dbReference type="Proteomes" id="UP001597375">
    <property type="component" value="Unassembled WGS sequence"/>
</dbReference>
<comment type="caution">
    <text evidence="1">The sequence shown here is derived from an EMBL/GenBank/DDBJ whole genome shotgun (WGS) entry which is preliminary data.</text>
</comment>
<dbReference type="RefSeq" id="WP_386820147.1">
    <property type="nucleotide sequence ID" value="NZ_JBHUIT010000017.1"/>
</dbReference>
<accession>A0ABW5D6Z6</accession>
<reference evidence="2" key="1">
    <citation type="journal article" date="2019" name="Int. J. Syst. Evol. Microbiol.">
        <title>The Global Catalogue of Microorganisms (GCM) 10K type strain sequencing project: providing services to taxonomists for standard genome sequencing and annotation.</title>
        <authorList>
            <consortium name="The Broad Institute Genomics Platform"/>
            <consortium name="The Broad Institute Genome Sequencing Center for Infectious Disease"/>
            <person name="Wu L."/>
            <person name="Ma J."/>
        </authorList>
    </citation>
    <scope>NUCLEOTIDE SEQUENCE [LARGE SCALE GENOMIC DNA]</scope>
    <source>
        <strain evidence="2">CGMCC 4.7106</strain>
    </source>
</reference>
<sequence>MSLKAEEAAPYSPHFNPANGFKPAQRSLTDVFLQMAGSFERFGTPEPYLRHVMAEHARIDARYKLATGKEVSRRPEYFTDAYLENLIATWKKLAPVLDLESLCRQSGRDMRLAILGSWNRPVSELVADEQQLNDQEKAAYRALLNKDYFSKTDFTALEAFYKGPHDKLTEQGKNQLSRRVQLGTLPPEKRRKVLTDGKSGTVLIAVFNEQQRKTLSYLESDSAEKVNSDDLQQSLIDRLKLNEKNPDTHGLRSEEANAMRFSHAIRDAYVMRLEHLHKQPVPKEQADKIEKALDLLVKNILVAAQSEFEAALNEELADSKNNH</sequence>
<evidence type="ECO:0008006" key="3">
    <source>
        <dbReference type="Google" id="ProtNLM"/>
    </source>
</evidence>
<evidence type="ECO:0000313" key="1">
    <source>
        <dbReference type="EMBL" id="MFD2256858.1"/>
    </source>
</evidence>
<evidence type="ECO:0000313" key="2">
    <source>
        <dbReference type="Proteomes" id="UP001597375"/>
    </source>
</evidence>
<protein>
    <recommendedName>
        <fullName evidence="3">DUF3102 domain-containing protein</fullName>
    </recommendedName>
</protein>
<dbReference type="EMBL" id="JBHUIT010000017">
    <property type="protein sequence ID" value="MFD2256858.1"/>
    <property type="molecule type" value="Genomic_DNA"/>
</dbReference>
<proteinExistence type="predicted"/>